<dbReference type="InParanoid" id="B9SKY9"/>
<dbReference type="OMA" id="LAFNCMW"/>
<evidence type="ECO:0000313" key="7">
    <source>
        <dbReference type="Proteomes" id="UP000008311"/>
    </source>
</evidence>
<dbReference type="STRING" id="3988.B9SKY9"/>
<accession>B9SKY9</accession>
<evidence type="ECO:0000256" key="1">
    <source>
        <dbReference type="ARBA" id="ARBA00004123"/>
    </source>
</evidence>
<organism evidence="6 7">
    <name type="scientific">Ricinus communis</name>
    <name type="common">Castor bean</name>
    <dbReference type="NCBI Taxonomy" id="3988"/>
    <lineage>
        <taxon>Eukaryota</taxon>
        <taxon>Viridiplantae</taxon>
        <taxon>Streptophyta</taxon>
        <taxon>Embryophyta</taxon>
        <taxon>Tracheophyta</taxon>
        <taxon>Spermatophyta</taxon>
        <taxon>Magnoliopsida</taxon>
        <taxon>eudicotyledons</taxon>
        <taxon>Gunneridae</taxon>
        <taxon>Pentapetalae</taxon>
        <taxon>rosids</taxon>
        <taxon>fabids</taxon>
        <taxon>Malpighiales</taxon>
        <taxon>Euphorbiaceae</taxon>
        <taxon>Acalyphoideae</taxon>
        <taxon>Acalypheae</taxon>
        <taxon>Ricinus</taxon>
    </lineage>
</organism>
<evidence type="ECO:0000313" key="6">
    <source>
        <dbReference type="EMBL" id="EEF35680.1"/>
    </source>
</evidence>
<dbReference type="PANTHER" id="PTHR31636">
    <property type="entry name" value="OSJNBA0084A10.13 PROTEIN-RELATED"/>
    <property type="match status" value="1"/>
</dbReference>
<keyword evidence="4" id="KW-0539">Nucleus</keyword>
<comment type="similarity">
    <text evidence="5">Belongs to the GRAS family.</text>
</comment>
<evidence type="ECO:0000256" key="3">
    <source>
        <dbReference type="ARBA" id="ARBA00023163"/>
    </source>
</evidence>
<evidence type="ECO:0000256" key="2">
    <source>
        <dbReference type="ARBA" id="ARBA00023015"/>
    </source>
</evidence>
<proteinExistence type="inferred from homology"/>
<feature type="short sequence motif" description="VHIID" evidence="5">
    <location>
        <begin position="238"/>
        <end position="242"/>
    </location>
</feature>
<keyword evidence="2" id="KW-0805">Transcription regulation</keyword>
<dbReference type="AlphaFoldDB" id="B9SKY9"/>
<dbReference type="GO" id="GO:0006355">
    <property type="term" value="P:regulation of DNA-templated transcription"/>
    <property type="evidence" value="ECO:0000318"/>
    <property type="project" value="GO_Central"/>
</dbReference>
<dbReference type="OrthoDB" id="1935022at2759"/>
<name>B9SKY9_RICCO</name>
<reference evidence="7" key="1">
    <citation type="journal article" date="2010" name="Nat. Biotechnol.">
        <title>Draft genome sequence of the oilseed species Ricinus communis.</title>
        <authorList>
            <person name="Chan A.P."/>
            <person name="Crabtree J."/>
            <person name="Zhao Q."/>
            <person name="Lorenzi H."/>
            <person name="Orvis J."/>
            <person name="Puiu D."/>
            <person name="Melake-Berhan A."/>
            <person name="Jones K.M."/>
            <person name="Redman J."/>
            <person name="Chen G."/>
            <person name="Cahoon E.B."/>
            <person name="Gedil M."/>
            <person name="Stanke M."/>
            <person name="Haas B.J."/>
            <person name="Wortman J.R."/>
            <person name="Fraser-Liggett C.M."/>
            <person name="Ravel J."/>
            <person name="Rabinowicz P.D."/>
        </authorList>
    </citation>
    <scope>NUCLEOTIDE SEQUENCE [LARGE SCALE GENOMIC DNA]</scope>
    <source>
        <strain evidence="7">cv. Hale</strain>
    </source>
</reference>
<evidence type="ECO:0000256" key="5">
    <source>
        <dbReference type="PROSITE-ProRule" id="PRU01191"/>
    </source>
</evidence>
<comment type="caution">
    <text evidence="5">Lacks conserved residue(s) required for the propagation of feature annotation.</text>
</comment>
<protein>
    <submittedName>
        <fullName evidence="6">Transcription factor, putative</fullName>
    </submittedName>
</protein>
<keyword evidence="3" id="KW-0804">Transcription</keyword>
<sequence>MLESALFQFSCLPYSNNVELSLDDANYTHFDLSPPFTEIDSPSTIEFVDSAPPHDDNMYMEFLFDEPFPFDFQDLEFIWGQDIQENDEGKITTDDYEYCSFSPSIISGDLSTDINWSNLVHQSLIMPKECMGISNLFSLTNLAMAYAEATENKQAALAEVIMRRIGEKVSPISGIKERLLYYAFQPLDKQSDYLKQESFKNFDKAFEVFYQIFPYGMVAHFTANSAILEAKPRDAEILHVVDFDIGEGIQWPSMIMALSQQQNERMQQHGYNQRHLQQITLKITAIKWREEHPWRKLEETKRRLQNYADSLGLMLHVEEIEVQNLAREIKRGGRKEWLAFNCMWAIPHMGRIRSRRHVIEFLTMAKDSVADWSDDRSRGIVTFGEGIGHETLSNCDGFGSFFERYMEHYEGLLESIEWGFPIHLAEARLSMECLFLAPYVSRVSMMQTWKEINEGSDFKTGIGFEGLRVSNNSLMEAKEMVREGDTPYGVRIEGGNSNVLVLDWRGNMPLVTVSAWR</sequence>
<dbReference type="Pfam" id="PF03514">
    <property type="entry name" value="GRAS"/>
    <property type="match status" value="1"/>
</dbReference>
<dbReference type="KEGG" id="rcu:8263098"/>
<dbReference type="GO" id="GO:0003700">
    <property type="term" value="F:DNA-binding transcription factor activity"/>
    <property type="evidence" value="ECO:0000318"/>
    <property type="project" value="GO_Central"/>
</dbReference>
<dbReference type="eggNOG" id="ENOG502QWF3">
    <property type="taxonomic scope" value="Eukaryota"/>
</dbReference>
<feature type="region of interest" description="SAW" evidence="5">
    <location>
        <begin position="437"/>
        <end position="517"/>
    </location>
</feature>
<keyword evidence="7" id="KW-1185">Reference proteome</keyword>
<evidence type="ECO:0000256" key="4">
    <source>
        <dbReference type="ARBA" id="ARBA00023242"/>
    </source>
</evidence>
<dbReference type="InterPro" id="IPR005202">
    <property type="entry name" value="TF_GRAS"/>
</dbReference>
<comment type="subcellular location">
    <subcellularLocation>
        <location evidence="1">Nucleus</location>
    </subcellularLocation>
</comment>
<dbReference type="GO" id="GO:0005634">
    <property type="term" value="C:nucleus"/>
    <property type="evidence" value="ECO:0000318"/>
    <property type="project" value="GO_Central"/>
</dbReference>
<dbReference type="Proteomes" id="UP000008311">
    <property type="component" value="Unassembled WGS sequence"/>
</dbReference>
<dbReference type="PROSITE" id="PS50985">
    <property type="entry name" value="GRAS"/>
    <property type="match status" value="1"/>
</dbReference>
<dbReference type="EMBL" id="EQ974008">
    <property type="protein sequence ID" value="EEF35680.1"/>
    <property type="molecule type" value="Genomic_DNA"/>
</dbReference>
<dbReference type="GO" id="GO:0043565">
    <property type="term" value="F:sequence-specific DNA binding"/>
    <property type="evidence" value="ECO:0000318"/>
    <property type="project" value="GO_Central"/>
</dbReference>
<gene>
    <name evidence="6" type="ORF">RCOM_0847460</name>
</gene>